<reference evidence="1" key="1">
    <citation type="submission" date="2020-05" db="EMBL/GenBank/DDBJ databases">
        <title>Large-scale comparative analyses of tick genomes elucidate their genetic diversity and vector capacities.</title>
        <authorList>
            <person name="Jia N."/>
            <person name="Wang J."/>
            <person name="Shi W."/>
            <person name="Du L."/>
            <person name="Sun Y."/>
            <person name="Zhan W."/>
            <person name="Jiang J."/>
            <person name="Wang Q."/>
            <person name="Zhang B."/>
            <person name="Ji P."/>
            <person name="Sakyi L.B."/>
            <person name="Cui X."/>
            <person name="Yuan T."/>
            <person name="Jiang B."/>
            <person name="Yang W."/>
            <person name="Lam T.T.-Y."/>
            <person name="Chang Q."/>
            <person name="Ding S."/>
            <person name="Wang X."/>
            <person name="Zhu J."/>
            <person name="Ruan X."/>
            <person name="Zhao L."/>
            <person name="Wei J."/>
            <person name="Que T."/>
            <person name="Du C."/>
            <person name="Cheng J."/>
            <person name="Dai P."/>
            <person name="Han X."/>
            <person name="Huang E."/>
            <person name="Gao Y."/>
            <person name="Liu J."/>
            <person name="Shao H."/>
            <person name="Ye R."/>
            <person name="Li L."/>
            <person name="Wei W."/>
            <person name="Wang X."/>
            <person name="Wang C."/>
            <person name="Yang T."/>
            <person name="Huo Q."/>
            <person name="Li W."/>
            <person name="Guo W."/>
            <person name="Chen H."/>
            <person name="Zhou L."/>
            <person name="Ni X."/>
            <person name="Tian J."/>
            <person name="Zhou Y."/>
            <person name="Sheng Y."/>
            <person name="Liu T."/>
            <person name="Pan Y."/>
            <person name="Xia L."/>
            <person name="Li J."/>
            <person name="Zhao F."/>
            <person name="Cao W."/>
        </authorList>
    </citation>
    <scope>NUCLEOTIDE SEQUENCE</scope>
    <source>
        <strain evidence="1">Hyas-2018</strain>
    </source>
</reference>
<dbReference type="Proteomes" id="UP000821845">
    <property type="component" value="Chromosome 8"/>
</dbReference>
<name>A0ACB7RN22_HYAAI</name>
<dbReference type="EMBL" id="CM023488">
    <property type="protein sequence ID" value="KAH6923805.1"/>
    <property type="molecule type" value="Genomic_DNA"/>
</dbReference>
<protein>
    <submittedName>
        <fullName evidence="1">Uncharacterized protein</fullName>
    </submittedName>
</protein>
<gene>
    <name evidence="1" type="ORF">HPB50_007271</name>
</gene>
<keyword evidence="2" id="KW-1185">Reference proteome</keyword>
<proteinExistence type="predicted"/>
<comment type="caution">
    <text evidence="1">The sequence shown here is derived from an EMBL/GenBank/DDBJ whole genome shotgun (WGS) entry which is preliminary data.</text>
</comment>
<evidence type="ECO:0000313" key="2">
    <source>
        <dbReference type="Proteomes" id="UP000821845"/>
    </source>
</evidence>
<accession>A0ACB7RN22</accession>
<organism evidence="1 2">
    <name type="scientific">Hyalomma asiaticum</name>
    <name type="common">Tick</name>
    <dbReference type="NCBI Taxonomy" id="266040"/>
    <lineage>
        <taxon>Eukaryota</taxon>
        <taxon>Metazoa</taxon>
        <taxon>Ecdysozoa</taxon>
        <taxon>Arthropoda</taxon>
        <taxon>Chelicerata</taxon>
        <taxon>Arachnida</taxon>
        <taxon>Acari</taxon>
        <taxon>Parasitiformes</taxon>
        <taxon>Ixodida</taxon>
        <taxon>Ixodoidea</taxon>
        <taxon>Ixodidae</taxon>
        <taxon>Hyalomminae</taxon>
        <taxon>Hyalomma</taxon>
    </lineage>
</organism>
<evidence type="ECO:0000313" key="1">
    <source>
        <dbReference type="EMBL" id="KAH6923805.1"/>
    </source>
</evidence>
<sequence length="101" mass="11068">MASCALLDIQPQAKQSATPPSTPQARTHAHTSTAVRMLILRSRCATDRFVIAAVSSAAPGHYSLLPRPLLRCTGHSSSHLCSRWIVRNDGRFHKTPYLGYV</sequence>